<dbReference type="Proteomes" id="UP000078560">
    <property type="component" value="Unassembled WGS sequence"/>
</dbReference>
<dbReference type="EMBL" id="FLQU01001667">
    <property type="protein sequence ID" value="SBS93967.1"/>
    <property type="molecule type" value="Genomic_DNA"/>
</dbReference>
<gene>
    <name evidence="1" type="ORF">POVCU2_0084950</name>
</gene>
<dbReference type="AlphaFoldDB" id="A0A1A8WM21"/>
<proteinExistence type="predicted"/>
<organism evidence="1 2">
    <name type="scientific">Plasmodium ovale curtisi</name>
    <dbReference type="NCBI Taxonomy" id="864141"/>
    <lineage>
        <taxon>Eukaryota</taxon>
        <taxon>Sar</taxon>
        <taxon>Alveolata</taxon>
        <taxon>Apicomplexa</taxon>
        <taxon>Aconoidasida</taxon>
        <taxon>Haemosporida</taxon>
        <taxon>Plasmodiidae</taxon>
        <taxon>Plasmodium</taxon>
        <taxon>Plasmodium (Plasmodium)</taxon>
    </lineage>
</organism>
<accession>A0A1A8WM21</accession>
<evidence type="ECO:0000313" key="2">
    <source>
        <dbReference type="Proteomes" id="UP000078560"/>
    </source>
</evidence>
<name>A0A1A8WM21_PLAOA</name>
<reference evidence="2" key="1">
    <citation type="submission" date="2016-05" db="EMBL/GenBank/DDBJ databases">
        <authorList>
            <person name="Naeem Raeece"/>
        </authorList>
    </citation>
    <scope>NUCLEOTIDE SEQUENCE [LARGE SCALE GENOMIC DNA]</scope>
</reference>
<evidence type="ECO:0000313" key="1">
    <source>
        <dbReference type="EMBL" id="SBS93967.1"/>
    </source>
</evidence>
<protein>
    <submittedName>
        <fullName evidence="1">Uncharacterized protein</fullName>
    </submittedName>
</protein>
<sequence>MQGRLRITFAKITLQPYEKRRRRFYPPPNKKDIREKILGERVGSTPCGNYPCYVVDKVVLNSAGKNTKTV</sequence>